<keyword evidence="4 10" id="KW-1133">Transmembrane helix</keyword>
<feature type="transmembrane region" description="Helical" evidence="10">
    <location>
        <begin position="73"/>
        <end position="97"/>
    </location>
</feature>
<dbReference type="Proteomes" id="UP000735302">
    <property type="component" value="Unassembled WGS sequence"/>
</dbReference>
<comment type="subcellular location">
    <subcellularLocation>
        <location evidence="1">Cell membrane</location>
        <topology evidence="1">Multi-pass membrane protein</topology>
    </subcellularLocation>
</comment>
<comment type="caution">
    <text evidence="12">The sequence shown here is derived from an EMBL/GenBank/DDBJ whole genome shotgun (WGS) entry which is preliminary data.</text>
</comment>
<feature type="transmembrane region" description="Helical" evidence="10">
    <location>
        <begin position="117"/>
        <end position="139"/>
    </location>
</feature>
<keyword evidence="7 12" id="KW-0675">Receptor</keyword>
<evidence type="ECO:0000259" key="11">
    <source>
        <dbReference type="PROSITE" id="PS50262"/>
    </source>
</evidence>
<protein>
    <submittedName>
        <fullName evidence="12">Beta-2 adrenergic receptor</fullName>
    </submittedName>
</protein>
<feature type="transmembrane region" description="Helical" evidence="10">
    <location>
        <begin position="544"/>
        <end position="564"/>
    </location>
</feature>
<reference evidence="12 13" key="1">
    <citation type="journal article" date="2021" name="Elife">
        <title>Chloroplast acquisition without the gene transfer in kleptoplastic sea slugs, Plakobranchus ocellatus.</title>
        <authorList>
            <person name="Maeda T."/>
            <person name="Takahashi S."/>
            <person name="Yoshida T."/>
            <person name="Shimamura S."/>
            <person name="Takaki Y."/>
            <person name="Nagai Y."/>
            <person name="Toyoda A."/>
            <person name="Suzuki Y."/>
            <person name="Arimoto A."/>
            <person name="Ishii H."/>
            <person name="Satoh N."/>
            <person name="Nishiyama T."/>
            <person name="Hasebe M."/>
            <person name="Maruyama T."/>
            <person name="Minagawa J."/>
            <person name="Obokata J."/>
            <person name="Shigenobu S."/>
        </authorList>
    </citation>
    <scope>NUCLEOTIDE SEQUENCE [LARGE SCALE GENOMIC DNA]</scope>
</reference>
<dbReference type="PRINTS" id="PR00237">
    <property type="entry name" value="GPCRRHODOPSN"/>
</dbReference>
<keyword evidence="2" id="KW-1003">Cell membrane</keyword>
<evidence type="ECO:0000256" key="7">
    <source>
        <dbReference type="ARBA" id="ARBA00023170"/>
    </source>
</evidence>
<feature type="transmembrane region" description="Helical" evidence="10">
    <location>
        <begin position="40"/>
        <end position="61"/>
    </location>
</feature>
<dbReference type="EMBL" id="BLXT01005208">
    <property type="protein sequence ID" value="GFO20860.1"/>
    <property type="molecule type" value="Genomic_DNA"/>
</dbReference>
<proteinExistence type="predicted"/>
<name>A0AAV4BK00_9GAST</name>
<dbReference type="PROSITE" id="PS50262">
    <property type="entry name" value="G_PROTEIN_RECEP_F1_2"/>
    <property type="match status" value="1"/>
</dbReference>
<feature type="compositionally biased region" description="Low complexity" evidence="9">
    <location>
        <begin position="274"/>
        <end position="288"/>
    </location>
</feature>
<keyword evidence="8" id="KW-0807">Transducer</keyword>
<feature type="domain" description="G-protein coupled receptors family 1 profile" evidence="11">
    <location>
        <begin position="53"/>
        <end position="563"/>
    </location>
</feature>
<keyword evidence="5" id="KW-0297">G-protein coupled receptor</keyword>
<dbReference type="CDD" id="cd00637">
    <property type="entry name" value="7tm_classA_rhodopsin-like"/>
    <property type="match status" value="1"/>
</dbReference>
<dbReference type="InterPro" id="IPR050569">
    <property type="entry name" value="TAAR"/>
</dbReference>
<keyword evidence="3 10" id="KW-0812">Transmembrane</keyword>
<dbReference type="InterPro" id="IPR000276">
    <property type="entry name" value="GPCR_Rhodpsn"/>
</dbReference>
<evidence type="ECO:0000256" key="2">
    <source>
        <dbReference type="ARBA" id="ARBA00022475"/>
    </source>
</evidence>
<evidence type="ECO:0000256" key="9">
    <source>
        <dbReference type="SAM" id="MobiDB-lite"/>
    </source>
</evidence>
<dbReference type="GO" id="GO:0004930">
    <property type="term" value="F:G protein-coupled receptor activity"/>
    <property type="evidence" value="ECO:0007669"/>
    <property type="project" value="UniProtKB-KW"/>
</dbReference>
<dbReference type="InterPro" id="IPR017452">
    <property type="entry name" value="GPCR_Rhodpsn_7TM"/>
</dbReference>
<accession>A0AAV4BK00</accession>
<evidence type="ECO:0000256" key="1">
    <source>
        <dbReference type="ARBA" id="ARBA00004651"/>
    </source>
</evidence>
<dbReference type="Pfam" id="PF00001">
    <property type="entry name" value="7tm_1"/>
    <property type="match status" value="1"/>
</dbReference>
<feature type="transmembrane region" description="Helical" evidence="10">
    <location>
        <begin position="507"/>
        <end position="532"/>
    </location>
</feature>
<evidence type="ECO:0000313" key="13">
    <source>
        <dbReference type="Proteomes" id="UP000735302"/>
    </source>
</evidence>
<evidence type="ECO:0000256" key="6">
    <source>
        <dbReference type="ARBA" id="ARBA00023136"/>
    </source>
</evidence>
<feature type="region of interest" description="Disordered" evidence="9">
    <location>
        <begin position="274"/>
        <end position="297"/>
    </location>
</feature>
<dbReference type="AlphaFoldDB" id="A0AAV4BK00"/>
<evidence type="ECO:0000256" key="4">
    <source>
        <dbReference type="ARBA" id="ARBA00022989"/>
    </source>
</evidence>
<evidence type="ECO:0000256" key="5">
    <source>
        <dbReference type="ARBA" id="ARBA00023040"/>
    </source>
</evidence>
<feature type="transmembrane region" description="Helical" evidence="10">
    <location>
        <begin position="160"/>
        <end position="184"/>
    </location>
</feature>
<evidence type="ECO:0000256" key="8">
    <source>
        <dbReference type="ARBA" id="ARBA00023224"/>
    </source>
</evidence>
<keyword evidence="6 10" id="KW-0472">Membrane</keyword>
<dbReference type="SUPFAM" id="SSF81321">
    <property type="entry name" value="Family A G protein-coupled receptor-like"/>
    <property type="match status" value="1"/>
</dbReference>
<dbReference type="PANTHER" id="PTHR24249">
    <property type="entry name" value="HISTAMINE RECEPTOR-RELATED G-PROTEIN COUPLED RECEPTOR"/>
    <property type="match status" value="1"/>
</dbReference>
<dbReference type="GO" id="GO:0005886">
    <property type="term" value="C:plasma membrane"/>
    <property type="evidence" value="ECO:0007669"/>
    <property type="project" value="UniProtKB-SubCell"/>
</dbReference>
<gene>
    <name evidence="12" type="ORF">PoB_004736500</name>
</gene>
<evidence type="ECO:0000256" key="10">
    <source>
        <dbReference type="SAM" id="Phobius"/>
    </source>
</evidence>
<keyword evidence="13" id="KW-1185">Reference proteome</keyword>
<feature type="transmembrane region" description="Helical" evidence="10">
    <location>
        <begin position="204"/>
        <end position="227"/>
    </location>
</feature>
<dbReference type="PANTHER" id="PTHR24249:SF372">
    <property type="entry name" value="G-PROTEIN COUPLED RECEPTORS FAMILY 1 PROFILE DOMAIN-CONTAINING PROTEIN"/>
    <property type="match status" value="1"/>
</dbReference>
<evidence type="ECO:0000313" key="12">
    <source>
        <dbReference type="EMBL" id="GFO20860.1"/>
    </source>
</evidence>
<dbReference type="Gene3D" id="1.20.1070.10">
    <property type="entry name" value="Rhodopsin 7-helix transmembrane proteins"/>
    <property type="match status" value="2"/>
</dbReference>
<organism evidence="12 13">
    <name type="scientific">Plakobranchus ocellatus</name>
    <dbReference type="NCBI Taxonomy" id="259542"/>
    <lineage>
        <taxon>Eukaryota</taxon>
        <taxon>Metazoa</taxon>
        <taxon>Spiralia</taxon>
        <taxon>Lophotrochozoa</taxon>
        <taxon>Mollusca</taxon>
        <taxon>Gastropoda</taxon>
        <taxon>Heterobranchia</taxon>
        <taxon>Euthyneura</taxon>
        <taxon>Panpulmonata</taxon>
        <taxon>Sacoglossa</taxon>
        <taxon>Placobranchoidea</taxon>
        <taxon>Plakobranchidae</taxon>
        <taxon>Plakobranchus</taxon>
    </lineage>
</organism>
<evidence type="ECO:0000256" key="3">
    <source>
        <dbReference type="ARBA" id="ARBA00022692"/>
    </source>
</evidence>
<sequence>MNRSNMNSSITDLQLTTTSLPSPIPDSCGNEELDSADIPGFVAVLMGVVMLCENLLLIIVIGRTKSLHSHTNILVASLAISDVLVSVEVCVMGLYVLPRGLRSWLGLSQAHVRVFNSILTGINFSLVAVSISHFAALAVDRYLYVLWPLHYPLRVTRRRIVAVAAVLWILGLIYMLLPVVLYTSPRYHVKCFLFNSPKEYGTPLLTVYLLCICVVLASTIGLARIALKHRRRKQKRLVGKAKGMSSSRSVNSKEQIIKCSRDGTNCIPKDCGETHTNNTGVNGNGSKSTETHPQINAPKDFTSVKILDGIHPSLTIDKISNTSLRCIDVRGTIDSGAEFKLSNVGTEDHTNGGFNTTPGEIPHVNVGTGELYIQPAQPVLANHDVRAKNELFTVSEHKATVLDNQSTDSEFSTNNLNFLSSTLDKNCIPSSLPNNSDPFSVTKTATSAETPTNNILNTVSSTKDVDDRSSNSLPENPLILSNLAKDTNETTKQAASSRLFSKENIKIIKFVAVMFGCFLVFTFPPLLIFFVNELPGGFDLPDKVIGALFVMLASNSGMNFFIFTHMNREFREAMVQYLSYCRRFATRDRV</sequence>